<feature type="region of interest" description="Disordered" evidence="1">
    <location>
        <begin position="923"/>
        <end position="952"/>
    </location>
</feature>
<feature type="compositionally biased region" description="Low complexity" evidence="1">
    <location>
        <begin position="891"/>
        <end position="906"/>
    </location>
</feature>
<feature type="region of interest" description="Disordered" evidence="1">
    <location>
        <begin position="73"/>
        <end position="112"/>
    </location>
</feature>
<feature type="region of interest" description="Disordered" evidence="1">
    <location>
        <begin position="48"/>
        <end position="67"/>
    </location>
</feature>
<organism evidence="2 3">
    <name type="scientific">Dothistroma septosporum (strain NZE10 / CBS 128990)</name>
    <name type="common">Red band needle blight fungus</name>
    <name type="synonym">Mycosphaerella pini</name>
    <dbReference type="NCBI Taxonomy" id="675120"/>
    <lineage>
        <taxon>Eukaryota</taxon>
        <taxon>Fungi</taxon>
        <taxon>Dikarya</taxon>
        <taxon>Ascomycota</taxon>
        <taxon>Pezizomycotina</taxon>
        <taxon>Dothideomycetes</taxon>
        <taxon>Dothideomycetidae</taxon>
        <taxon>Mycosphaerellales</taxon>
        <taxon>Mycosphaerellaceae</taxon>
        <taxon>Dothistroma</taxon>
    </lineage>
</organism>
<dbReference type="HOGENOM" id="CLU_008693_0_0_1"/>
<feature type="compositionally biased region" description="Polar residues" evidence="1">
    <location>
        <begin position="629"/>
        <end position="643"/>
    </location>
</feature>
<dbReference type="eggNOG" id="ENOG502S0GX">
    <property type="taxonomic scope" value="Eukaryota"/>
</dbReference>
<keyword evidence="3" id="KW-1185">Reference proteome</keyword>
<feature type="compositionally biased region" description="Basic and acidic residues" evidence="1">
    <location>
        <begin position="515"/>
        <end position="534"/>
    </location>
</feature>
<dbReference type="STRING" id="675120.N1PSX6"/>
<dbReference type="AlphaFoldDB" id="N1PSX6"/>
<dbReference type="OMA" id="TATHMAY"/>
<feature type="non-terminal residue" evidence="2">
    <location>
        <position position="995"/>
    </location>
</feature>
<protein>
    <submittedName>
        <fullName evidence="2">Uncharacterized protein</fullName>
    </submittedName>
</protein>
<dbReference type="OrthoDB" id="4347at2759"/>
<feature type="region of interest" description="Disordered" evidence="1">
    <location>
        <begin position="827"/>
        <end position="906"/>
    </location>
</feature>
<proteinExistence type="predicted"/>
<name>N1PSX6_DOTSN</name>
<feature type="compositionally biased region" description="Low complexity" evidence="1">
    <location>
        <begin position="923"/>
        <end position="938"/>
    </location>
</feature>
<accession>N1PSX6</accession>
<feature type="compositionally biased region" description="Low complexity" evidence="1">
    <location>
        <begin position="535"/>
        <end position="545"/>
    </location>
</feature>
<evidence type="ECO:0000313" key="2">
    <source>
        <dbReference type="EMBL" id="EME46038.1"/>
    </source>
</evidence>
<dbReference type="EMBL" id="KB446537">
    <property type="protein sequence ID" value="EME46038.1"/>
    <property type="molecule type" value="Genomic_DNA"/>
</dbReference>
<feature type="region of interest" description="Disordered" evidence="1">
    <location>
        <begin position="515"/>
        <end position="562"/>
    </location>
</feature>
<reference evidence="2 3" key="2">
    <citation type="journal article" date="2012" name="PLoS Pathog.">
        <title>Diverse lifestyles and strategies of plant pathogenesis encoded in the genomes of eighteen Dothideomycetes fungi.</title>
        <authorList>
            <person name="Ohm R.A."/>
            <person name="Feau N."/>
            <person name="Henrissat B."/>
            <person name="Schoch C.L."/>
            <person name="Horwitz B.A."/>
            <person name="Barry K.W."/>
            <person name="Condon B.J."/>
            <person name="Copeland A.C."/>
            <person name="Dhillon B."/>
            <person name="Glaser F."/>
            <person name="Hesse C.N."/>
            <person name="Kosti I."/>
            <person name="LaButti K."/>
            <person name="Lindquist E.A."/>
            <person name="Lucas S."/>
            <person name="Salamov A.A."/>
            <person name="Bradshaw R.E."/>
            <person name="Ciuffetti L."/>
            <person name="Hamelin R.C."/>
            <person name="Kema G.H.J."/>
            <person name="Lawrence C."/>
            <person name="Scott J.A."/>
            <person name="Spatafora J.W."/>
            <person name="Turgeon B.G."/>
            <person name="de Wit P.J.G.M."/>
            <person name="Zhong S."/>
            <person name="Goodwin S.B."/>
            <person name="Grigoriev I.V."/>
        </authorList>
    </citation>
    <scope>NUCLEOTIDE SEQUENCE [LARGE SCALE GENOMIC DNA]</scope>
    <source>
        <strain evidence="3">NZE10 / CBS 128990</strain>
    </source>
</reference>
<evidence type="ECO:0000256" key="1">
    <source>
        <dbReference type="SAM" id="MobiDB-lite"/>
    </source>
</evidence>
<sequence length="995" mass="108218">MDRLPANSNEGFPNDNLFGNSHNYSPYDSLNLFPNGSDSTFNDASWGVNANPSRGQPVSSWQQSANHLAATSSHAGFNGQSTPYGRNLNQSPVPFSQTQFGNYGAPQNYQYQQPRYDPGLVTRNANGQNFNLGSHGFSSPVPNGATITPQALQREPQQSNLQYSIPQDFGQAMPDRAISNPLQYRAVDQKALLASIPNGVDTGMFSIINFDNLTRATNSERMNNFVNVGKEAIEWDCTRSAIPSYAPRHSRNDLRKLVGNNTTALAKIGKKSSKHKNYPTLSSDVKVTSRAAGVSTVKREAESSSSEDTSTDDDSVYSESEDEDSPLPPKRPDNPRAGVEYDTIKALWHSKRRPLTNDTIKKRLIEFWELMKTIRDRWKNDQEAVADAEEKKRTGELPLLQSRVKDQRDMVEAAFKAALKHGHRGIIEVLAENTALVFLCYQFLIDRFKADDVNGTLSRAILDLMSNFTTLGSHTAEKVHLVKVFPRYMKKGDARTKHWVGKILANIDAADKDAAARAERKASEQPTSKPDDSKSASPSGKKAAPQPVAGVKRAATTSEGGAVQKKVATGAVKPGTTAAAANNANGLVKKPTATAQSIRSDATKAAASVTNNNAVRKTVVAKPSGFFSSLQSAQKKPGTSNADKASASAGKPVTAKPAESVKPGFSFAETMARIAKPKEEKPAPKKETKVVPNETSEERAKRIRKEQRRKLRVEFKKGEDLVQIKYFTHDPEEEIDHGEGQMRDIADAGGEGRALKQSQMMDIDDDDEVDELQDLREHKTITLVDFSTVEKEERERNYVPYGGVALEPDSTERVVREQYENNNLIVFYTSRDDIPPNPREPADPYNGDQGGPVKEFGKPEEQYWARARARQAQRQGQHNYGQPTVPSYGWPQPSQQPQAAPSAGGVPDIASILAQLAPAAQPQASYAAPQPPMAATTQGWVGAPANAPPPPTAGHIDLTAILASLGAGSAPAGQNGAAAAPMTNYAGQVQKQSDK</sequence>
<dbReference type="Proteomes" id="UP000016933">
    <property type="component" value="Unassembled WGS sequence"/>
</dbReference>
<reference evidence="3" key="1">
    <citation type="journal article" date="2012" name="PLoS Genet.">
        <title>The genomes of the fungal plant pathogens Cladosporium fulvum and Dothistroma septosporum reveal adaptation to different hosts and lifestyles but also signatures of common ancestry.</title>
        <authorList>
            <person name="de Wit P.J.G.M."/>
            <person name="van der Burgt A."/>
            <person name="Oekmen B."/>
            <person name="Stergiopoulos I."/>
            <person name="Abd-Elsalam K.A."/>
            <person name="Aerts A.L."/>
            <person name="Bahkali A.H."/>
            <person name="Beenen H.G."/>
            <person name="Chettri P."/>
            <person name="Cox M.P."/>
            <person name="Datema E."/>
            <person name="de Vries R.P."/>
            <person name="Dhillon B."/>
            <person name="Ganley A.R."/>
            <person name="Griffiths S.A."/>
            <person name="Guo Y."/>
            <person name="Hamelin R.C."/>
            <person name="Henrissat B."/>
            <person name="Kabir M.S."/>
            <person name="Jashni M.K."/>
            <person name="Kema G."/>
            <person name="Klaubauf S."/>
            <person name="Lapidus A."/>
            <person name="Levasseur A."/>
            <person name="Lindquist E."/>
            <person name="Mehrabi R."/>
            <person name="Ohm R.A."/>
            <person name="Owen T.J."/>
            <person name="Salamov A."/>
            <person name="Schwelm A."/>
            <person name="Schijlen E."/>
            <person name="Sun H."/>
            <person name="van den Burg H.A."/>
            <person name="van Ham R.C.H.J."/>
            <person name="Zhang S."/>
            <person name="Goodwin S.B."/>
            <person name="Grigoriev I.V."/>
            <person name="Collemare J."/>
            <person name="Bradshaw R.E."/>
        </authorList>
    </citation>
    <scope>NUCLEOTIDE SEQUENCE [LARGE SCALE GENOMIC DNA]</scope>
    <source>
        <strain evidence="3">NZE10 / CBS 128990</strain>
    </source>
</reference>
<feature type="region of interest" description="Disordered" evidence="1">
    <location>
        <begin position="629"/>
        <end position="705"/>
    </location>
</feature>
<feature type="region of interest" description="Disordered" evidence="1">
    <location>
        <begin position="289"/>
        <end position="337"/>
    </location>
</feature>
<gene>
    <name evidence="2" type="ORF">DOTSEDRAFT_70133</name>
</gene>
<evidence type="ECO:0000313" key="3">
    <source>
        <dbReference type="Proteomes" id="UP000016933"/>
    </source>
</evidence>
<feature type="compositionally biased region" description="Basic and acidic residues" evidence="1">
    <location>
        <begin position="676"/>
        <end position="689"/>
    </location>
</feature>
<feature type="compositionally biased region" description="Acidic residues" evidence="1">
    <location>
        <begin position="309"/>
        <end position="325"/>
    </location>
</feature>